<evidence type="ECO:0000313" key="1">
    <source>
        <dbReference type="EMBL" id="KAJ0048514.1"/>
    </source>
</evidence>
<protein>
    <submittedName>
        <fullName evidence="1">Uncharacterized protein</fullName>
    </submittedName>
</protein>
<dbReference type="Proteomes" id="UP001163603">
    <property type="component" value="Chromosome 2"/>
</dbReference>
<organism evidence="1 2">
    <name type="scientific">Pistacia integerrima</name>
    <dbReference type="NCBI Taxonomy" id="434235"/>
    <lineage>
        <taxon>Eukaryota</taxon>
        <taxon>Viridiplantae</taxon>
        <taxon>Streptophyta</taxon>
        <taxon>Embryophyta</taxon>
        <taxon>Tracheophyta</taxon>
        <taxon>Spermatophyta</taxon>
        <taxon>Magnoliopsida</taxon>
        <taxon>eudicotyledons</taxon>
        <taxon>Gunneridae</taxon>
        <taxon>Pentapetalae</taxon>
        <taxon>rosids</taxon>
        <taxon>malvids</taxon>
        <taxon>Sapindales</taxon>
        <taxon>Anacardiaceae</taxon>
        <taxon>Pistacia</taxon>
    </lineage>
</organism>
<evidence type="ECO:0000313" key="2">
    <source>
        <dbReference type="Proteomes" id="UP001163603"/>
    </source>
</evidence>
<reference evidence="2" key="1">
    <citation type="journal article" date="2023" name="G3 (Bethesda)">
        <title>Genome assembly and association tests identify interacting loci associated with vigor, precocity, and sex in interspecific pistachio rootstocks.</title>
        <authorList>
            <person name="Palmer W."/>
            <person name="Jacygrad E."/>
            <person name="Sagayaradj S."/>
            <person name="Cavanaugh K."/>
            <person name="Han R."/>
            <person name="Bertier L."/>
            <person name="Beede B."/>
            <person name="Kafkas S."/>
            <person name="Golino D."/>
            <person name="Preece J."/>
            <person name="Michelmore R."/>
        </authorList>
    </citation>
    <scope>NUCLEOTIDE SEQUENCE [LARGE SCALE GENOMIC DNA]</scope>
</reference>
<gene>
    <name evidence="1" type="ORF">Pint_15488</name>
</gene>
<sequence>MGYGCSCPTKAAAALSVACSLVMSKDVGA</sequence>
<dbReference type="EMBL" id="CM047737">
    <property type="protein sequence ID" value="KAJ0048514.1"/>
    <property type="molecule type" value="Genomic_DNA"/>
</dbReference>
<proteinExistence type="predicted"/>
<name>A0ACC0ZD61_9ROSI</name>
<accession>A0ACC0ZD61</accession>
<keyword evidence="2" id="KW-1185">Reference proteome</keyword>
<comment type="caution">
    <text evidence="1">The sequence shown here is derived from an EMBL/GenBank/DDBJ whole genome shotgun (WGS) entry which is preliminary data.</text>
</comment>